<accession>A0A182NYY1</accession>
<sequence>LNSVSSLCTEPGSVLSPLLDSSLRIKLCRYTMVRTIFAADCGFNSVRFLSTRKLAVKMPKAISTGVPSNGVR</sequence>
<proteinExistence type="predicted"/>
<reference evidence="2" key="1">
    <citation type="submission" date="2013-03" db="EMBL/GenBank/DDBJ databases">
        <title>The Genome Sequence of Anopheles dirus WRAIR2.</title>
        <authorList>
            <consortium name="The Broad Institute Genomics Platform"/>
            <person name="Neafsey D.E."/>
            <person name="Walton C."/>
            <person name="Walker B."/>
            <person name="Young S.K."/>
            <person name="Zeng Q."/>
            <person name="Gargeya S."/>
            <person name="Fitzgerald M."/>
            <person name="Haas B."/>
            <person name="Abouelleil A."/>
            <person name="Allen A.W."/>
            <person name="Alvarado L."/>
            <person name="Arachchi H.M."/>
            <person name="Berlin A.M."/>
            <person name="Chapman S.B."/>
            <person name="Gainer-Dewar J."/>
            <person name="Goldberg J."/>
            <person name="Griggs A."/>
            <person name="Gujja S."/>
            <person name="Hansen M."/>
            <person name="Howarth C."/>
            <person name="Imamovic A."/>
            <person name="Ireland A."/>
            <person name="Larimer J."/>
            <person name="McCowan C."/>
            <person name="Murphy C."/>
            <person name="Pearson M."/>
            <person name="Poon T.W."/>
            <person name="Priest M."/>
            <person name="Roberts A."/>
            <person name="Saif S."/>
            <person name="Shea T."/>
            <person name="Sisk P."/>
            <person name="Sykes S."/>
            <person name="Wortman J."/>
            <person name="Nusbaum C."/>
            <person name="Birren B."/>
        </authorList>
    </citation>
    <scope>NUCLEOTIDE SEQUENCE [LARGE SCALE GENOMIC DNA]</scope>
    <source>
        <strain evidence="2">WRAIR2</strain>
    </source>
</reference>
<dbReference type="VEuPathDB" id="VectorBase:ADIR015020"/>
<evidence type="ECO:0000313" key="2">
    <source>
        <dbReference type="Proteomes" id="UP000075884"/>
    </source>
</evidence>
<reference evidence="1" key="2">
    <citation type="submission" date="2020-05" db="UniProtKB">
        <authorList>
            <consortium name="EnsemblMetazoa"/>
        </authorList>
    </citation>
    <scope>IDENTIFICATION</scope>
    <source>
        <strain evidence="1">WRAIR2</strain>
    </source>
</reference>
<organism evidence="1 2">
    <name type="scientific">Anopheles dirus</name>
    <dbReference type="NCBI Taxonomy" id="7168"/>
    <lineage>
        <taxon>Eukaryota</taxon>
        <taxon>Metazoa</taxon>
        <taxon>Ecdysozoa</taxon>
        <taxon>Arthropoda</taxon>
        <taxon>Hexapoda</taxon>
        <taxon>Insecta</taxon>
        <taxon>Pterygota</taxon>
        <taxon>Neoptera</taxon>
        <taxon>Endopterygota</taxon>
        <taxon>Diptera</taxon>
        <taxon>Nematocera</taxon>
        <taxon>Culicoidea</taxon>
        <taxon>Culicidae</taxon>
        <taxon>Anophelinae</taxon>
        <taxon>Anopheles</taxon>
    </lineage>
</organism>
<evidence type="ECO:0000313" key="1">
    <source>
        <dbReference type="EnsemblMetazoa" id="ADIR015020-PA"/>
    </source>
</evidence>
<keyword evidence="2" id="KW-1185">Reference proteome</keyword>
<dbReference type="Proteomes" id="UP000075884">
    <property type="component" value="Unassembled WGS sequence"/>
</dbReference>
<name>A0A182NYY1_9DIPT</name>
<dbReference type="EnsemblMetazoa" id="ADIR015020-RA">
    <property type="protein sequence ID" value="ADIR015020-PA"/>
    <property type="gene ID" value="ADIR015020"/>
</dbReference>
<dbReference type="AlphaFoldDB" id="A0A182NYY1"/>
<protein>
    <submittedName>
        <fullName evidence="1">Uncharacterized protein</fullName>
    </submittedName>
</protein>